<reference evidence="3" key="1">
    <citation type="submission" date="2017-02" db="UniProtKB">
        <authorList>
            <consortium name="WormBaseParasite"/>
        </authorList>
    </citation>
    <scope>IDENTIFICATION</scope>
</reference>
<organism evidence="3">
    <name type="scientific">Nippostrongylus brasiliensis</name>
    <name type="common">Rat hookworm</name>
    <dbReference type="NCBI Taxonomy" id="27835"/>
    <lineage>
        <taxon>Eukaryota</taxon>
        <taxon>Metazoa</taxon>
        <taxon>Ecdysozoa</taxon>
        <taxon>Nematoda</taxon>
        <taxon>Chromadorea</taxon>
        <taxon>Rhabditida</taxon>
        <taxon>Rhabditina</taxon>
        <taxon>Rhabditomorpha</taxon>
        <taxon>Strongyloidea</taxon>
        <taxon>Heligmosomidae</taxon>
        <taxon>Nippostrongylus</taxon>
    </lineage>
</organism>
<accession>A0A0N4Y832</accession>
<proteinExistence type="predicted"/>
<protein>
    <submittedName>
        <fullName evidence="1 3">Uncharacterized protein</fullName>
    </submittedName>
</protein>
<dbReference type="EMBL" id="UYSL01020730">
    <property type="protein sequence ID" value="VDL75939.1"/>
    <property type="molecule type" value="Genomic_DNA"/>
</dbReference>
<reference evidence="1 2" key="2">
    <citation type="submission" date="2018-11" db="EMBL/GenBank/DDBJ databases">
        <authorList>
            <consortium name="Pathogen Informatics"/>
        </authorList>
    </citation>
    <scope>NUCLEOTIDE SEQUENCE [LARGE SCALE GENOMIC DNA]</scope>
</reference>
<gene>
    <name evidence="1" type="ORF">NBR_LOCUS12350</name>
</gene>
<sequence length="161" mass="18448">MNGFVILNHLCQKSTDWNVHGDVQRQNCFRGLGDCNIRRSCDEYAMVLLREERCDAHPYNSLSSAVGCVNPGSRIGGYSQPWRFALVFRQSEITSLRRQERDLPVAIWAPQSKEQLHTPHRECGGQCCPSGLIETDWPPRPLRKLASRWKQFAVTGYKRTT</sequence>
<keyword evidence="2" id="KW-1185">Reference proteome</keyword>
<evidence type="ECO:0000313" key="1">
    <source>
        <dbReference type="EMBL" id="VDL75939.1"/>
    </source>
</evidence>
<dbReference type="AlphaFoldDB" id="A0A0N4Y832"/>
<dbReference type="Proteomes" id="UP000271162">
    <property type="component" value="Unassembled WGS sequence"/>
</dbReference>
<evidence type="ECO:0000313" key="3">
    <source>
        <dbReference type="WBParaSite" id="NBR_0001235101-mRNA-1"/>
    </source>
</evidence>
<name>A0A0N4Y832_NIPBR</name>
<dbReference type="WBParaSite" id="NBR_0001235101-mRNA-1">
    <property type="protein sequence ID" value="NBR_0001235101-mRNA-1"/>
    <property type="gene ID" value="NBR_0001235101"/>
</dbReference>
<evidence type="ECO:0000313" key="2">
    <source>
        <dbReference type="Proteomes" id="UP000271162"/>
    </source>
</evidence>